<name>A0A167FJ27_CALVF</name>
<evidence type="ECO:0008006" key="5">
    <source>
        <dbReference type="Google" id="ProtNLM"/>
    </source>
</evidence>
<keyword evidence="4" id="KW-1185">Reference proteome</keyword>
<dbReference type="AlphaFoldDB" id="A0A167FJ27"/>
<protein>
    <recommendedName>
        <fullName evidence="5">REJ domain-containing protein</fullName>
    </recommendedName>
</protein>
<organism evidence="3 4">
    <name type="scientific">Calocera viscosa (strain TUFC12733)</name>
    <dbReference type="NCBI Taxonomy" id="1330018"/>
    <lineage>
        <taxon>Eukaryota</taxon>
        <taxon>Fungi</taxon>
        <taxon>Dikarya</taxon>
        <taxon>Basidiomycota</taxon>
        <taxon>Agaricomycotina</taxon>
        <taxon>Dacrymycetes</taxon>
        <taxon>Dacrymycetales</taxon>
        <taxon>Dacrymycetaceae</taxon>
        <taxon>Calocera</taxon>
    </lineage>
</organism>
<evidence type="ECO:0000256" key="1">
    <source>
        <dbReference type="SAM" id="MobiDB-lite"/>
    </source>
</evidence>
<evidence type="ECO:0000313" key="4">
    <source>
        <dbReference type="Proteomes" id="UP000076738"/>
    </source>
</evidence>
<evidence type="ECO:0000256" key="2">
    <source>
        <dbReference type="SAM" id="SignalP"/>
    </source>
</evidence>
<proteinExistence type="predicted"/>
<evidence type="ECO:0000313" key="3">
    <source>
        <dbReference type="EMBL" id="KZO89541.1"/>
    </source>
</evidence>
<feature type="signal peptide" evidence="2">
    <location>
        <begin position="1"/>
        <end position="19"/>
    </location>
</feature>
<dbReference type="EMBL" id="KV417384">
    <property type="protein sequence ID" value="KZO89541.1"/>
    <property type="molecule type" value="Genomic_DNA"/>
</dbReference>
<gene>
    <name evidence="3" type="ORF">CALVIDRAFT_47906</name>
</gene>
<feature type="region of interest" description="Disordered" evidence="1">
    <location>
        <begin position="37"/>
        <end position="111"/>
    </location>
</feature>
<feature type="compositionally biased region" description="Low complexity" evidence="1">
    <location>
        <begin position="41"/>
        <end position="110"/>
    </location>
</feature>
<accession>A0A167FJ27</accession>
<keyword evidence="2" id="KW-0732">Signal</keyword>
<feature type="chain" id="PRO_5007886323" description="REJ domain-containing protein" evidence="2">
    <location>
        <begin position="20"/>
        <end position="202"/>
    </location>
</feature>
<dbReference type="Proteomes" id="UP000076738">
    <property type="component" value="Unassembled WGS sequence"/>
</dbReference>
<reference evidence="3 4" key="1">
    <citation type="journal article" date="2016" name="Mol. Biol. Evol.">
        <title>Comparative Genomics of Early-Diverging Mushroom-Forming Fungi Provides Insights into the Origins of Lignocellulose Decay Capabilities.</title>
        <authorList>
            <person name="Nagy L.G."/>
            <person name="Riley R."/>
            <person name="Tritt A."/>
            <person name="Adam C."/>
            <person name="Daum C."/>
            <person name="Floudas D."/>
            <person name="Sun H."/>
            <person name="Yadav J.S."/>
            <person name="Pangilinan J."/>
            <person name="Larsson K.H."/>
            <person name="Matsuura K."/>
            <person name="Barry K."/>
            <person name="Labutti K."/>
            <person name="Kuo R."/>
            <person name="Ohm R.A."/>
            <person name="Bhattacharya S.S."/>
            <person name="Shirouzu T."/>
            <person name="Yoshinaga Y."/>
            <person name="Martin F.M."/>
            <person name="Grigoriev I.V."/>
            <person name="Hibbett D.S."/>
        </authorList>
    </citation>
    <scope>NUCLEOTIDE SEQUENCE [LARGE SCALE GENOMIC DNA]</scope>
    <source>
        <strain evidence="3 4">TUFC12733</strain>
    </source>
</reference>
<sequence length="202" mass="21744">MLYFRLSLVPLALILFCEAAVPRLERAPALRYPRLQARQGTSSGSAESPSLGSSTSLPTTSSTTSSSSSSQATSTTSTTSTSSTESTTSTSSSSATTPTSTIVTTPTSSAGANTLTGSLGKRPFPFFPVLVCISSQPLRCFLALRLPPRLYLPPRLPQLPRLPRPPQLPAHLRQATLLRYKAKHLSLLLALLQIRRLLREHR</sequence>